<proteinExistence type="predicted"/>
<evidence type="ECO:0000256" key="2">
    <source>
        <dbReference type="ARBA" id="ARBA00023125"/>
    </source>
</evidence>
<dbReference type="SUPFAM" id="SSF48498">
    <property type="entry name" value="Tetracyclin repressor-like, C-terminal domain"/>
    <property type="match status" value="1"/>
</dbReference>
<dbReference type="Gene3D" id="1.10.10.60">
    <property type="entry name" value="Homeodomain-like"/>
    <property type="match status" value="1"/>
</dbReference>
<dbReference type="Pfam" id="PF16859">
    <property type="entry name" value="TetR_C_11"/>
    <property type="match status" value="1"/>
</dbReference>
<organism evidence="6 7">
    <name type="scientific">Aeromicrobium endophyticum</name>
    <dbReference type="NCBI Taxonomy" id="2292704"/>
    <lineage>
        <taxon>Bacteria</taxon>
        <taxon>Bacillati</taxon>
        <taxon>Actinomycetota</taxon>
        <taxon>Actinomycetes</taxon>
        <taxon>Propionibacteriales</taxon>
        <taxon>Nocardioidaceae</taxon>
        <taxon>Aeromicrobium</taxon>
    </lineage>
</organism>
<evidence type="ECO:0000256" key="3">
    <source>
        <dbReference type="ARBA" id="ARBA00023163"/>
    </source>
</evidence>
<dbReference type="AlphaFoldDB" id="A0A371PCX4"/>
<dbReference type="Pfam" id="PF00440">
    <property type="entry name" value="TetR_N"/>
    <property type="match status" value="1"/>
</dbReference>
<dbReference type="PANTHER" id="PTHR30055:SF149">
    <property type="entry name" value="TETR-FAMILY TRANSCRIPTIONAL REGULATOR"/>
    <property type="match status" value="1"/>
</dbReference>
<dbReference type="InterPro" id="IPR009057">
    <property type="entry name" value="Homeodomain-like_sf"/>
</dbReference>
<evidence type="ECO:0000256" key="4">
    <source>
        <dbReference type="PROSITE-ProRule" id="PRU00335"/>
    </source>
</evidence>
<dbReference type="Proteomes" id="UP000265581">
    <property type="component" value="Unassembled WGS sequence"/>
</dbReference>
<feature type="domain" description="HTH tetR-type" evidence="5">
    <location>
        <begin position="49"/>
        <end position="109"/>
    </location>
</feature>
<dbReference type="SUPFAM" id="SSF46689">
    <property type="entry name" value="Homeodomain-like"/>
    <property type="match status" value="1"/>
</dbReference>
<dbReference type="InterPro" id="IPR050109">
    <property type="entry name" value="HTH-type_TetR-like_transc_reg"/>
</dbReference>
<dbReference type="EMBL" id="QUBR01000001">
    <property type="protein sequence ID" value="REK73378.1"/>
    <property type="molecule type" value="Genomic_DNA"/>
</dbReference>
<keyword evidence="1" id="KW-0805">Transcription regulation</keyword>
<keyword evidence="7" id="KW-1185">Reference proteome</keyword>
<dbReference type="Gene3D" id="1.10.357.10">
    <property type="entry name" value="Tetracycline Repressor, domain 2"/>
    <property type="match status" value="1"/>
</dbReference>
<gene>
    <name evidence="6" type="ORF">DX116_07455</name>
</gene>
<evidence type="ECO:0000313" key="6">
    <source>
        <dbReference type="EMBL" id="REK73378.1"/>
    </source>
</evidence>
<dbReference type="PROSITE" id="PS50977">
    <property type="entry name" value="HTH_TETR_2"/>
    <property type="match status" value="1"/>
</dbReference>
<evidence type="ECO:0000259" key="5">
    <source>
        <dbReference type="PROSITE" id="PS50977"/>
    </source>
</evidence>
<feature type="DNA-binding region" description="H-T-H motif" evidence="4">
    <location>
        <begin position="72"/>
        <end position="91"/>
    </location>
</feature>
<protein>
    <submittedName>
        <fullName evidence="6">TetR/AcrR family transcriptional regulator</fullName>
    </submittedName>
</protein>
<dbReference type="GO" id="GO:0000976">
    <property type="term" value="F:transcription cis-regulatory region binding"/>
    <property type="evidence" value="ECO:0007669"/>
    <property type="project" value="TreeGrafter"/>
</dbReference>
<reference evidence="6 7" key="1">
    <citation type="submission" date="2018-08" db="EMBL/GenBank/DDBJ databases">
        <title>Aeromicrobium sp. M2KJ-4, whole genome shotgun sequence.</title>
        <authorList>
            <person name="Tuo L."/>
        </authorList>
    </citation>
    <scope>NUCLEOTIDE SEQUENCE [LARGE SCALE GENOMIC DNA]</scope>
    <source>
        <strain evidence="6 7">M2KJ-4</strain>
    </source>
</reference>
<dbReference type="InterPro" id="IPR011075">
    <property type="entry name" value="TetR_C"/>
</dbReference>
<evidence type="ECO:0000256" key="1">
    <source>
        <dbReference type="ARBA" id="ARBA00023015"/>
    </source>
</evidence>
<dbReference type="InterPro" id="IPR001647">
    <property type="entry name" value="HTH_TetR"/>
</dbReference>
<keyword evidence="2 4" id="KW-0238">DNA-binding</keyword>
<dbReference type="InterPro" id="IPR036271">
    <property type="entry name" value="Tet_transcr_reg_TetR-rel_C_sf"/>
</dbReference>
<sequence>MSQTVSVPADIPACDAGHRALGWGLVAERLTSKRNCFVPIGIPVSRMSDERLGELYAGTLELVAAHGYEKLTMDQIAEATRSSKATLYRQWGSKSALVVDALCWLGDDKPEVPDTGTLHGDLMVMVDRSDEQAHEHDADLIAAIMHAVRHDAELGEAVRTQILEPGRENIRSVVRRAVDRGEVAADCPGLAFVDYVFIAPVVLHHLLEGDEPSTDFLRRYVEGALLPALGIH</sequence>
<keyword evidence="3" id="KW-0804">Transcription</keyword>
<evidence type="ECO:0000313" key="7">
    <source>
        <dbReference type="Proteomes" id="UP000265581"/>
    </source>
</evidence>
<dbReference type="PANTHER" id="PTHR30055">
    <property type="entry name" value="HTH-TYPE TRANSCRIPTIONAL REGULATOR RUTR"/>
    <property type="match status" value="1"/>
</dbReference>
<comment type="caution">
    <text evidence="6">The sequence shown here is derived from an EMBL/GenBank/DDBJ whole genome shotgun (WGS) entry which is preliminary data.</text>
</comment>
<dbReference type="GO" id="GO:0003700">
    <property type="term" value="F:DNA-binding transcription factor activity"/>
    <property type="evidence" value="ECO:0007669"/>
    <property type="project" value="TreeGrafter"/>
</dbReference>
<accession>A0A371PCX4</accession>
<name>A0A371PCX4_9ACTN</name>